<dbReference type="SMART" id="SM00907">
    <property type="entry name" value="GDNF"/>
    <property type="match status" value="3"/>
</dbReference>
<evidence type="ECO:0000313" key="13">
    <source>
        <dbReference type="Ensembl" id="ENSGALP00010033348.1"/>
    </source>
</evidence>
<reference evidence="13" key="2">
    <citation type="submission" date="2025-08" db="UniProtKB">
        <authorList>
            <consortium name="Ensembl"/>
        </authorList>
    </citation>
    <scope>IDENTIFICATION</scope>
    <source>
        <strain evidence="13">broiler</strain>
    </source>
</reference>
<reference evidence="13" key="1">
    <citation type="submission" date="2020-11" db="EMBL/GenBank/DDBJ databases">
        <title>Gallus gallus (Chicken) genome, bGalGal1, GRCg7b, maternal haplotype autosomes + Z &amp; W.</title>
        <authorList>
            <person name="Warren W."/>
            <person name="Formenti G."/>
            <person name="Fedrigo O."/>
            <person name="Haase B."/>
            <person name="Mountcastle J."/>
            <person name="Balacco J."/>
            <person name="Tracey A."/>
            <person name="Schneider V."/>
            <person name="Okimoto R."/>
            <person name="Cheng H."/>
            <person name="Hawken R."/>
            <person name="Howe K."/>
            <person name="Jarvis E.D."/>
        </authorList>
    </citation>
    <scope>NUCLEOTIDE SEQUENCE [LARGE SCALE GENOMIC DNA]</scope>
    <source>
        <strain evidence="13">Broiler</strain>
    </source>
</reference>
<evidence type="ECO:0000256" key="3">
    <source>
        <dbReference type="ARBA" id="ARBA00022475"/>
    </source>
</evidence>
<dbReference type="GO" id="GO:0043235">
    <property type="term" value="C:receptor complex"/>
    <property type="evidence" value="ECO:0000318"/>
    <property type="project" value="GO_Central"/>
</dbReference>
<keyword evidence="7" id="KW-0675">Receptor</keyword>
<evidence type="ECO:0000256" key="10">
    <source>
        <dbReference type="SAM" id="Phobius"/>
    </source>
</evidence>
<dbReference type="InterPro" id="IPR003438">
    <property type="entry name" value="GDNF_rcpt"/>
</dbReference>
<dbReference type="GeneTree" id="ENSGT00940000155560"/>
<feature type="domain" description="GDNF/GAS1" evidence="12">
    <location>
        <begin position="199"/>
        <end position="278"/>
    </location>
</feature>
<evidence type="ECO:0000259" key="12">
    <source>
        <dbReference type="SMART" id="SM00907"/>
    </source>
</evidence>
<evidence type="ECO:0000313" key="14">
    <source>
        <dbReference type="Proteomes" id="UP000000539"/>
    </source>
</evidence>
<feature type="transmembrane region" description="Helical" evidence="10">
    <location>
        <begin position="490"/>
        <end position="509"/>
    </location>
</feature>
<dbReference type="Ensembl" id="ENSGALT00010055133.1">
    <property type="protein sequence ID" value="ENSGALP00010033348.1"/>
    <property type="gene ID" value="ENSGALG00010022662.1"/>
</dbReference>
<accession>A0A8V0ZWU5</accession>
<keyword evidence="3" id="KW-1003">Cell membrane</keyword>
<evidence type="ECO:0000256" key="8">
    <source>
        <dbReference type="ARBA" id="ARBA00023180"/>
    </source>
</evidence>
<dbReference type="GO" id="GO:0016167">
    <property type="term" value="F:glial cell-derived neurotrophic factor receptor activity"/>
    <property type="evidence" value="ECO:0007669"/>
    <property type="project" value="Ensembl"/>
</dbReference>
<keyword evidence="6 10" id="KW-0472">Membrane</keyword>
<name>A0A8V0ZWU5_CHICK</name>
<dbReference type="AlphaFoldDB" id="A0A8V0ZWU5"/>
<keyword evidence="8" id="KW-0325">Glycoprotein</keyword>
<dbReference type="SUPFAM" id="SSF110035">
    <property type="entry name" value="GDNF receptor-like"/>
    <property type="match status" value="1"/>
</dbReference>
<proteinExistence type="inferred from homology"/>
<comment type="subcellular location">
    <subcellularLocation>
        <location evidence="1">Cell membrane</location>
        <topology evidence="1">Lipid-anchor</topology>
        <topology evidence="1">GPI-anchor</topology>
    </subcellularLocation>
</comment>
<dbReference type="PANTHER" id="PTHR10269">
    <property type="entry name" value="GDNF RECEPTOR ALPHA"/>
    <property type="match status" value="1"/>
</dbReference>
<dbReference type="PANTHER" id="PTHR10269:SF3">
    <property type="entry name" value="GDNF FAMILY RECEPTOR ALPHA-1"/>
    <property type="match status" value="1"/>
</dbReference>
<dbReference type="GO" id="GO:0038023">
    <property type="term" value="F:signaling receptor activity"/>
    <property type="evidence" value="ECO:0000318"/>
    <property type="project" value="GO_Central"/>
</dbReference>
<feature type="domain" description="GDNF/GAS1" evidence="12">
    <location>
        <begin position="32"/>
        <end position="114"/>
    </location>
</feature>
<feature type="domain" description="GDNF/GAS1" evidence="12">
    <location>
        <begin position="288"/>
        <end position="382"/>
    </location>
</feature>
<reference evidence="13" key="3">
    <citation type="submission" date="2025-09" db="UniProtKB">
        <authorList>
            <consortium name="Ensembl"/>
        </authorList>
    </citation>
    <scope>IDENTIFICATION</scope>
    <source>
        <strain evidence="13">broiler</strain>
    </source>
</reference>
<keyword evidence="14" id="KW-1185">Reference proteome</keyword>
<keyword evidence="10" id="KW-1133">Transmembrane helix</keyword>
<keyword evidence="10" id="KW-0812">Transmembrane</keyword>
<evidence type="ECO:0000256" key="1">
    <source>
        <dbReference type="ARBA" id="ARBA00004609"/>
    </source>
</evidence>
<dbReference type="FunFam" id="1.10.220.110:FF:000001">
    <property type="entry name" value="GDNF family receptor alpha"/>
    <property type="match status" value="1"/>
</dbReference>
<keyword evidence="9" id="KW-0449">Lipoprotein</keyword>
<evidence type="ECO:0000256" key="4">
    <source>
        <dbReference type="ARBA" id="ARBA00022622"/>
    </source>
</evidence>
<feature type="chain" id="PRO_5036494004" evidence="11">
    <location>
        <begin position="19"/>
        <end position="515"/>
    </location>
</feature>
<evidence type="ECO:0000256" key="6">
    <source>
        <dbReference type="ARBA" id="ARBA00023136"/>
    </source>
</evidence>
<keyword evidence="5 11" id="KW-0732">Signal</keyword>
<dbReference type="GO" id="GO:0009897">
    <property type="term" value="C:external side of plasma membrane"/>
    <property type="evidence" value="ECO:0000318"/>
    <property type="project" value="GO_Central"/>
</dbReference>
<dbReference type="OrthoDB" id="9435188at2759"/>
<dbReference type="InterPro" id="IPR037193">
    <property type="entry name" value="GDNF_alpha"/>
</dbReference>
<organism evidence="13 14">
    <name type="scientific">Gallus gallus</name>
    <name type="common">Chicken</name>
    <dbReference type="NCBI Taxonomy" id="9031"/>
    <lineage>
        <taxon>Eukaryota</taxon>
        <taxon>Metazoa</taxon>
        <taxon>Chordata</taxon>
        <taxon>Craniata</taxon>
        <taxon>Vertebrata</taxon>
        <taxon>Euteleostomi</taxon>
        <taxon>Archelosauria</taxon>
        <taxon>Archosauria</taxon>
        <taxon>Dinosauria</taxon>
        <taxon>Saurischia</taxon>
        <taxon>Theropoda</taxon>
        <taxon>Coelurosauria</taxon>
        <taxon>Aves</taxon>
        <taxon>Neognathae</taxon>
        <taxon>Galloanserae</taxon>
        <taxon>Galliformes</taxon>
        <taxon>Phasianidae</taxon>
        <taxon>Phasianinae</taxon>
        <taxon>Gallus</taxon>
    </lineage>
</organism>
<gene>
    <name evidence="13" type="primary">GFRA1</name>
</gene>
<dbReference type="GO" id="GO:0007399">
    <property type="term" value="P:nervous system development"/>
    <property type="evidence" value="ECO:0000318"/>
    <property type="project" value="GO_Central"/>
</dbReference>
<evidence type="ECO:0000256" key="2">
    <source>
        <dbReference type="ARBA" id="ARBA00005961"/>
    </source>
</evidence>
<sequence>MFLALLYLALPLADVLLSAEVSGLPGGDRLDCVKASDQCLKEQSCSTKYRTLRQCVAGKESNFSRATGLEAKDECKSAMEALKQKSLYNCRCKRGMKKEKNCLRIYWSMYQSLQGNDLLEDSPYEPVNSRLSDIFRLAPIVSGDGVLAQGAHWLWGLHRDLQKTPGHSLGDPALDSPAGAGMEADGHRVEPVLSKGNNCLDAAKACNLNDTCKRFRSAYITPCTSSTSNEICNKRKCHKALRLFFDKVPPKHSYGMLFCSCRDVACTERRRQTIVPVCSYEDREKPNCLNLQESCKKNYICRSRLADFFTNCQPESRSVSSCLKENYADCLLAYSGLIGTVMTPNYIDSSSLSVAPWCDCSNSGNDIDECRKFLNFFQDNTCLKNAIQAFGNGTDVNVWQPILPVQTTTATTTTASRLKNTGSETTNNEIPTHNDSPACANLQAQKKRKSNESVDTELCLNENAIGKDNTPGVSTSHISSENSFALPTSFYPSTPLILMTIALSLFLFLSSSVVL</sequence>
<feature type="signal peptide" evidence="11">
    <location>
        <begin position="1"/>
        <end position="18"/>
    </location>
</feature>
<evidence type="ECO:0000256" key="5">
    <source>
        <dbReference type="ARBA" id="ARBA00022729"/>
    </source>
</evidence>
<evidence type="ECO:0000256" key="7">
    <source>
        <dbReference type="ARBA" id="ARBA00023170"/>
    </source>
</evidence>
<dbReference type="Gene3D" id="1.10.220.110">
    <property type="entry name" value="GDNF binding domain"/>
    <property type="match status" value="1"/>
</dbReference>
<evidence type="ECO:0000256" key="9">
    <source>
        <dbReference type="ARBA" id="ARBA00023288"/>
    </source>
</evidence>
<dbReference type="InterPro" id="IPR016017">
    <property type="entry name" value="GDNF/GAS1"/>
</dbReference>
<evidence type="ECO:0000256" key="11">
    <source>
        <dbReference type="SAM" id="SignalP"/>
    </source>
</evidence>
<dbReference type="Proteomes" id="UP000000539">
    <property type="component" value="Chromosome 6"/>
</dbReference>
<comment type="similarity">
    <text evidence="2">Belongs to the GDNFR family.</text>
</comment>
<protein>
    <submittedName>
        <fullName evidence="13">GDNF family receptor alpha 1</fullName>
    </submittedName>
</protein>
<dbReference type="Pfam" id="PF02351">
    <property type="entry name" value="GDNF"/>
    <property type="match status" value="3"/>
</dbReference>
<keyword evidence="4" id="KW-0336">GPI-anchor</keyword>